<dbReference type="InterPro" id="IPR012677">
    <property type="entry name" value="Nucleotide-bd_a/b_plait_sf"/>
</dbReference>
<feature type="compositionally biased region" description="Acidic residues" evidence="2">
    <location>
        <begin position="360"/>
        <end position="369"/>
    </location>
</feature>
<gene>
    <name evidence="5" type="ORF">LSAT_V11C600309410</name>
</gene>
<dbReference type="InterPro" id="IPR026960">
    <property type="entry name" value="RVT-Znf"/>
</dbReference>
<dbReference type="SMART" id="SM00360">
    <property type="entry name" value="RRM"/>
    <property type="match status" value="1"/>
</dbReference>
<dbReference type="PROSITE" id="PS50102">
    <property type="entry name" value="RRM"/>
    <property type="match status" value="1"/>
</dbReference>
<name>A0A9R1VBM2_LACSA</name>
<dbReference type="EMBL" id="NBSK02000006">
    <property type="protein sequence ID" value="KAJ0202394.1"/>
    <property type="molecule type" value="Genomic_DNA"/>
</dbReference>
<dbReference type="InterPro" id="IPR035979">
    <property type="entry name" value="RBD_domain_sf"/>
</dbReference>
<organism evidence="5 6">
    <name type="scientific">Lactuca sativa</name>
    <name type="common">Garden lettuce</name>
    <dbReference type="NCBI Taxonomy" id="4236"/>
    <lineage>
        <taxon>Eukaryota</taxon>
        <taxon>Viridiplantae</taxon>
        <taxon>Streptophyta</taxon>
        <taxon>Embryophyta</taxon>
        <taxon>Tracheophyta</taxon>
        <taxon>Spermatophyta</taxon>
        <taxon>Magnoliopsida</taxon>
        <taxon>eudicotyledons</taxon>
        <taxon>Gunneridae</taxon>
        <taxon>Pentapetalae</taxon>
        <taxon>asterids</taxon>
        <taxon>campanulids</taxon>
        <taxon>Asterales</taxon>
        <taxon>Asteraceae</taxon>
        <taxon>Cichorioideae</taxon>
        <taxon>Cichorieae</taxon>
        <taxon>Lactucinae</taxon>
        <taxon>Lactuca</taxon>
    </lineage>
</organism>
<dbReference type="PROSITE" id="PS50878">
    <property type="entry name" value="RT_POL"/>
    <property type="match status" value="1"/>
</dbReference>
<evidence type="ECO:0000256" key="2">
    <source>
        <dbReference type="SAM" id="MobiDB-lite"/>
    </source>
</evidence>
<dbReference type="InterPro" id="IPR043502">
    <property type="entry name" value="DNA/RNA_pol_sf"/>
</dbReference>
<feature type="compositionally biased region" description="Basic and acidic residues" evidence="2">
    <location>
        <begin position="370"/>
        <end position="380"/>
    </location>
</feature>
<dbReference type="CDD" id="cd01650">
    <property type="entry name" value="RT_nLTR_like"/>
    <property type="match status" value="1"/>
</dbReference>
<evidence type="ECO:0000256" key="1">
    <source>
        <dbReference type="PROSITE-ProRule" id="PRU00176"/>
    </source>
</evidence>
<dbReference type="Pfam" id="PF13966">
    <property type="entry name" value="zf-RVT"/>
    <property type="match status" value="1"/>
</dbReference>
<evidence type="ECO:0008006" key="7">
    <source>
        <dbReference type="Google" id="ProtNLM"/>
    </source>
</evidence>
<dbReference type="GO" id="GO:0003723">
    <property type="term" value="F:RNA binding"/>
    <property type="evidence" value="ECO:0007669"/>
    <property type="project" value="UniProtKB-UniRule"/>
</dbReference>
<dbReference type="Pfam" id="PF00078">
    <property type="entry name" value="RVT_1"/>
    <property type="match status" value="1"/>
</dbReference>
<evidence type="ECO:0000259" key="3">
    <source>
        <dbReference type="PROSITE" id="PS50102"/>
    </source>
</evidence>
<dbReference type="InterPro" id="IPR000504">
    <property type="entry name" value="RRM_dom"/>
</dbReference>
<proteinExistence type="predicted"/>
<dbReference type="Gene3D" id="3.30.70.330">
    <property type="match status" value="1"/>
</dbReference>
<dbReference type="SUPFAM" id="SSF56672">
    <property type="entry name" value="DNA/RNA polymerases"/>
    <property type="match status" value="1"/>
</dbReference>
<sequence length="1569" mass="179526">MVRMEGWKEVRRRKTAEKRGSEITIFFVTNVPRDATKREIYEAFIRFGRLTDVFMGLRKGKNGRYYAFIRFTDVKNVKHMENQLDGTVVRGTRLEVNLALHKRKEIPPITKKKFNSNYSVRHNDHFTTKQPAQGMWGRPRDNRTFAEVLGKKTQPHATQPPPPPPIPPHIDLSRNIQKWLWKTSLIGEATLLDHLGHMPKLLSFRNDILMEIKYVGGLKVMLQFNDSVSAKEFKDNRERWQEHLKWVEWVEKIDPEFDRVAWIRIVGLPIHLWGDRNFSKITEGYGVTIAPFDELHNRVDLSCVKIGILTKRRTRINDKIFVSCEGKFIKLGIIEFDKDWFPFKFDHCEDYYVNDELSEVDATDEENEDKEGVSDTWMHEDGGEMEEGEISPLPVVMEEPLQDIRSPETEKPVATPVKSTMPIRVTQETPGIPQRLETSPRKSGGPSQVLGIVGNGHMSPSATVAQVRTNVEIDHSPTNFDLNKNPAALRNDISSCSRGIGEDYKIAWVRRLTKKHRTMFLGVQETQLSDENHIDVAGCWYNGEFGFAATASTGRSGGLLSIWDSKIFQVEEVIKERYFLITIGKWSGIHGPFILANIYGPHDPQSKKKLWEDLGQIKATKGGTWTSISDFGKPPFRFFNSWMKRDGFEQIIKDSWERFNGYGNPDAYLAAKLRYLKNEIKKWRAKDHPKETEELMKLKHTVYELDIAAETTRLSEVELEERRIGVQRIAELEKLTVLDLKQKARIRWTIDGDENTRFFHGYVNNKKSKNHIHGLLINGSWSTNVAEIKDEVLSFYQRKFQEKWPCRPKLISNDFRKIDSVTRSNIEAPFTMVEIKQAIWACGGDKALGPDGFTFEFIKKYWDVLKGDIMEFVKYFEKHGTLARGCNSSFITLVPKIKDPLLIGDYSPISLIGSLYKIISKTLASRLSKIISKNIGDTQTAFVKGRNILDGPLIVNELCSWAKKVKKQILLFKVDLEKAFDSVNWEYLDSVLIQMGYGDKWRMWIKGCIQSARLSVIINGSPTEEFRMEKGVRQGDPLLPFLFIIAMEGLNVAMNAACRKGLFQGIKIPYSDTEISHLFYADDAIFVGEWTQSNIKNLARVLRCFQAASGLKVNFNKSRVFGVGVDKAEVDRWVAPLGCQPASLPFTYLGVPVGANMKLKKHWKPVIDRFYSKLSPWKSKALSFGGRLTLAKAVLGSLPFSYGAGAITSSKLLGYRGKRLLAQRTWGGLGLGSLRAFNISMIVKWWWALKTNKATLWSKVITGIHNLYNKPANVLSKKTIAGVWNNIAGVMNDLSKAGLSFSDILKKNVKNGNDTLFWMDAWCKGEPLKDQLPELYQLEKRKRCKISQRVLADGFLWEWKSSPATDEQIHSLQLLYESIGEHRPSSDPDYWSCPLSGDGSFLVEVIRLKLDNTEPATNEVIIPWIHEIPIKVNSFIWRANMGRIPSYIALKRRGVGIPNASCPQCQLEEEDAEHILIRCPVASNVWEPIFKWCDIPKPQFQTIGELIEFVKTWGRCRKRRNNLICIIFGAMWILWKTRCEGVFKTQESKLLLKLGRMVHLSVKLTILQT</sequence>
<dbReference type="InterPro" id="IPR000477">
    <property type="entry name" value="RT_dom"/>
</dbReference>
<keyword evidence="6" id="KW-1185">Reference proteome</keyword>
<dbReference type="CDD" id="cd00590">
    <property type="entry name" value="RRM_SF"/>
    <property type="match status" value="1"/>
</dbReference>
<dbReference type="PANTHER" id="PTHR33116">
    <property type="entry name" value="REVERSE TRANSCRIPTASE ZINC-BINDING DOMAIN-CONTAINING PROTEIN-RELATED-RELATED"/>
    <property type="match status" value="1"/>
</dbReference>
<dbReference type="InterPro" id="IPR036691">
    <property type="entry name" value="Endo/exonu/phosph_ase_sf"/>
</dbReference>
<evidence type="ECO:0000259" key="4">
    <source>
        <dbReference type="PROSITE" id="PS50878"/>
    </source>
</evidence>
<feature type="domain" description="Reverse transcriptase" evidence="4">
    <location>
        <begin position="875"/>
        <end position="1153"/>
    </location>
</feature>
<keyword evidence="1" id="KW-0694">RNA-binding</keyword>
<dbReference type="SUPFAM" id="SSF54928">
    <property type="entry name" value="RNA-binding domain, RBD"/>
    <property type="match status" value="1"/>
</dbReference>
<feature type="domain" description="RRM" evidence="3">
    <location>
        <begin position="24"/>
        <end position="101"/>
    </location>
</feature>
<dbReference type="Pfam" id="PF00076">
    <property type="entry name" value="RRM_1"/>
    <property type="match status" value="1"/>
</dbReference>
<reference evidence="5 6" key="1">
    <citation type="journal article" date="2017" name="Nat. Commun.">
        <title>Genome assembly with in vitro proximity ligation data and whole-genome triplication in lettuce.</title>
        <authorList>
            <person name="Reyes-Chin-Wo S."/>
            <person name="Wang Z."/>
            <person name="Yang X."/>
            <person name="Kozik A."/>
            <person name="Arikit S."/>
            <person name="Song C."/>
            <person name="Xia L."/>
            <person name="Froenicke L."/>
            <person name="Lavelle D.O."/>
            <person name="Truco M.J."/>
            <person name="Xia R."/>
            <person name="Zhu S."/>
            <person name="Xu C."/>
            <person name="Xu H."/>
            <person name="Xu X."/>
            <person name="Cox K."/>
            <person name="Korf I."/>
            <person name="Meyers B.C."/>
            <person name="Michelmore R.W."/>
        </authorList>
    </citation>
    <scope>NUCLEOTIDE SEQUENCE [LARGE SCALE GENOMIC DNA]</scope>
    <source>
        <strain evidence="6">cv. Salinas</strain>
        <tissue evidence="5">Seedlings</tissue>
    </source>
</reference>
<protein>
    <recommendedName>
        <fullName evidence="7">RRM domain-containing protein</fullName>
    </recommendedName>
</protein>
<dbReference type="Gene3D" id="3.60.10.10">
    <property type="entry name" value="Endonuclease/exonuclease/phosphatase"/>
    <property type="match status" value="1"/>
</dbReference>
<feature type="region of interest" description="Disordered" evidence="2">
    <location>
        <begin position="360"/>
        <end position="380"/>
    </location>
</feature>
<evidence type="ECO:0000313" key="5">
    <source>
        <dbReference type="EMBL" id="KAJ0202394.1"/>
    </source>
</evidence>
<dbReference type="PANTHER" id="PTHR33116:SF79">
    <property type="entry name" value="REVERSE TRANSCRIPTASE DOMAIN, ZINC FINGER, CCHC-TYPE-RELATED"/>
    <property type="match status" value="1"/>
</dbReference>
<comment type="caution">
    <text evidence="5">The sequence shown here is derived from an EMBL/GenBank/DDBJ whole genome shotgun (WGS) entry which is preliminary data.</text>
</comment>
<evidence type="ECO:0000313" key="6">
    <source>
        <dbReference type="Proteomes" id="UP000235145"/>
    </source>
</evidence>
<dbReference type="Proteomes" id="UP000235145">
    <property type="component" value="Unassembled WGS sequence"/>
</dbReference>
<accession>A0A9R1VBM2</accession>